<evidence type="ECO:0000256" key="2">
    <source>
        <dbReference type="SAM" id="MobiDB-lite"/>
    </source>
</evidence>
<dbReference type="InterPro" id="IPR049693">
    <property type="entry name" value="Daptide_RRE"/>
</dbReference>
<dbReference type="Proteomes" id="UP001316189">
    <property type="component" value="Chromosome"/>
</dbReference>
<evidence type="ECO:0000313" key="4">
    <source>
        <dbReference type="EMBL" id="UUI76510.1"/>
    </source>
</evidence>
<sequence length="672" mass="69963">MPTRRSEIEPFAELVRAGRSGRLWQGQATRVETFQAFANVLGSGERFAAGTGVTLMPLRHPYEAAIQARSLAILSGEPVIAGFGPGSVQFQQSLLGEPYAKPLVAAREYLQVVTQLLREGTADLDGQYFRVHATLPLMVAPRVDVGLGVLRPGMARLAGRVADAAITWLTPASYLRDVVGPALQEGAADAGRTVPRQVAMVPFALLEPGRDIEEIVLASNEGHLAQPHYLDMLATSGIDVATSDPGSQARALVKGGAFLLGTPAEIAEQLDAYRAAGVGEVVLNATGVARTLGARHALADLEAVIDEWRGPSPALVNGRRSTTARRDASDERPAPTMRAVGARLLSWAAGEAPDAGTPAGRVVVLADAAHLEPLLDGELVDPTTLVLAPRTPGAPAVAGAVVRYTGRLDLPSTTCAVIGSETYLDVTTYSSTRPLAEGPRLVRFVDDADVHQLVGDVGAARETGTFPALLLHGAVHLTDLPALGVPTSRGGPAHRLFVAADGSCAVAPGAPVLGAVTDPLSALESQWSASTGPADGPRPTAGAGTAWAALADAVAADPWLPRYVQAVRLLRTLAVRGIRDVHVSGFGAHLADGVGAEVAPLPTDPLVSWNDRSAYLGDPVTGRSFAVGTGVAQIVDALVRFGSDCVGTLVRPEHAQQVRERLDGLGVTLRLH</sequence>
<evidence type="ECO:0000259" key="3">
    <source>
        <dbReference type="Pfam" id="PF00296"/>
    </source>
</evidence>
<protein>
    <submittedName>
        <fullName evidence="4">LLM class flavin-dependent oxidoreductase</fullName>
    </submittedName>
</protein>
<dbReference type="InterPro" id="IPR050564">
    <property type="entry name" value="F420-G6PD/mer"/>
</dbReference>
<keyword evidence="5" id="KW-1185">Reference proteome</keyword>
<name>A0ABY5L4W7_9CELL</name>
<dbReference type="RefSeq" id="WP_227568787.1">
    <property type="nucleotide sequence ID" value="NZ_CP101988.1"/>
</dbReference>
<dbReference type="PANTHER" id="PTHR43244">
    <property type="match status" value="1"/>
</dbReference>
<organism evidence="4 5">
    <name type="scientific">Cellulomonas chengniuliangii</name>
    <dbReference type="NCBI Taxonomy" id="2968084"/>
    <lineage>
        <taxon>Bacteria</taxon>
        <taxon>Bacillati</taxon>
        <taxon>Actinomycetota</taxon>
        <taxon>Actinomycetes</taxon>
        <taxon>Micrococcales</taxon>
        <taxon>Cellulomonadaceae</taxon>
        <taxon>Cellulomonas</taxon>
    </lineage>
</organism>
<dbReference type="InterPro" id="IPR036661">
    <property type="entry name" value="Luciferase-like_sf"/>
</dbReference>
<dbReference type="Gene3D" id="3.20.20.30">
    <property type="entry name" value="Luciferase-like domain"/>
    <property type="match status" value="1"/>
</dbReference>
<dbReference type="InterPro" id="IPR011251">
    <property type="entry name" value="Luciferase-like_dom"/>
</dbReference>
<dbReference type="Pfam" id="PF00296">
    <property type="entry name" value="Bac_luciferase"/>
    <property type="match status" value="1"/>
</dbReference>
<proteinExistence type="predicted"/>
<accession>A0ABY5L4W7</accession>
<dbReference type="CDD" id="cd01097">
    <property type="entry name" value="Tetrahydromethanopterin_reductase"/>
    <property type="match status" value="1"/>
</dbReference>
<evidence type="ECO:0000256" key="1">
    <source>
        <dbReference type="ARBA" id="ARBA00023002"/>
    </source>
</evidence>
<evidence type="ECO:0000313" key="5">
    <source>
        <dbReference type="Proteomes" id="UP001316189"/>
    </source>
</evidence>
<dbReference type="SUPFAM" id="SSF51679">
    <property type="entry name" value="Bacterial luciferase-like"/>
    <property type="match status" value="1"/>
</dbReference>
<dbReference type="PANTHER" id="PTHR43244:SF1">
    <property type="entry name" value="5,10-METHYLENETETRAHYDROMETHANOPTERIN REDUCTASE"/>
    <property type="match status" value="1"/>
</dbReference>
<feature type="domain" description="Luciferase-like" evidence="3">
    <location>
        <begin position="24"/>
        <end position="278"/>
    </location>
</feature>
<keyword evidence="1" id="KW-0560">Oxidoreductase</keyword>
<dbReference type="NCBIfam" id="NF041823">
    <property type="entry name" value="daptide_RRE"/>
    <property type="match status" value="1"/>
</dbReference>
<feature type="compositionally biased region" description="Basic and acidic residues" evidence="2">
    <location>
        <begin position="324"/>
        <end position="333"/>
    </location>
</feature>
<dbReference type="EMBL" id="CP101988">
    <property type="protein sequence ID" value="UUI76510.1"/>
    <property type="molecule type" value="Genomic_DNA"/>
</dbReference>
<feature type="region of interest" description="Disordered" evidence="2">
    <location>
        <begin position="315"/>
        <end position="334"/>
    </location>
</feature>
<reference evidence="4 5" key="1">
    <citation type="submission" date="2022-07" db="EMBL/GenBank/DDBJ databases">
        <title>Novel species in genus cellulomonas.</title>
        <authorList>
            <person name="Ye L."/>
        </authorList>
    </citation>
    <scope>NUCLEOTIDE SEQUENCE [LARGE SCALE GENOMIC DNA]</scope>
    <source>
        <strain evidence="5">zg-Y338</strain>
    </source>
</reference>
<gene>
    <name evidence="4" type="ORF">NP064_06385</name>
</gene>